<keyword evidence="2" id="KW-0808">Transferase</keyword>
<dbReference type="InterPro" id="IPR012893">
    <property type="entry name" value="HipA-like_C"/>
</dbReference>
<comment type="similarity">
    <text evidence="1">Belongs to the HipA Ser/Thr kinase family.</text>
</comment>
<dbReference type="RefSeq" id="WP_047193120.1">
    <property type="nucleotide sequence ID" value="NZ_CP011371.1"/>
</dbReference>
<protein>
    <submittedName>
        <fullName evidence="6">Toxin HipA</fullName>
    </submittedName>
</protein>
<evidence type="ECO:0000313" key="6">
    <source>
        <dbReference type="EMBL" id="AKJ26875.1"/>
    </source>
</evidence>
<dbReference type="AlphaFoldDB" id="A0A0G3BK19"/>
<dbReference type="InterPro" id="IPR017508">
    <property type="entry name" value="HipA_N1"/>
</dbReference>
<reference evidence="6 7" key="1">
    <citation type="submission" date="2015-05" db="EMBL/GenBank/DDBJ databases">
        <authorList>
            <person name="Tang B."/>
            <person name="Yu Y."/>
        </authorList>
    </citation>
    <scope>NUCLEOTIDE SEQUENCE [LARGE SCALE GENOMIC DNA]</scope>
    <source>
        <strain evidence="6 7">DSM 7029</strain>
    </source>
</reference>
<sequence>MSELAVWMNGEQVATWTEHRGAHRLHYQPSWLASPRCRSLSLSLPITPSLEIAGPAVKHYFDNLLPDNKDIRERARRRYGAKSTEVFDLLTALGRDCVGAAQLLPLDATPDGYDQVRCRPLTEEDVERRLVAVTSDRPEAVDEMQGEFRISLAGAQEKTAFLWHEGQWCLPLGATPTTHIMKLPLGIIGGMRRADRLESIENEWLCLHLMQALGFRVAQTEMARFGDQKVLVVERFDRGRVDGRGIARWPQEDFCQAMGLPPSQKYENEGGPGLDRCLTLLRGGADPWNDRAVFLLGQLVFWMLGATDGHAKNFSVFLHAGDTYALTPFYDVLSIYPMVGKGVGEVPPQGVRMAMGVKSRNKHWYQHEIQPRHWASLAKKAGLPSLLGQMVALAHAVPVAIAHVESELPADFPARIWDTITLGLRKQAQHFLAGLEADEG</sequence>
<dbReference type="EMBL" id="CP011371">
    <property type="protein sequence ID" value="AKJ26875.1"/>
    <property type="molecule type" value="Genomic_DNA"/>
</dbReference>
<dbReference type="KEGG" id="pbh:AAW51_0184"/>
<dbReference type="PATRIC" id="fig|413882.6.peg.191"/>
<dbReference type="PANTHER" id="PTHR37419:SF1">
    <property type="entry name" value="SERINE_THREONINE-PROTEIN KINASE TOXIN HIPA"/>
    <property type="match status" value="1"/>
</dbReference>
<dbReference type="PANTHER" id="PTHR37419">
    <property type="entry name" value="SERINE/THREONINE-PROTEIN KINASE TOXIN HIPA"/>
    <property type="match status" value="1"/>
</dbReference>
<keyword evidence="7" id="KW-1185">Reference proteome</keyword>
<feature type="domain" description="HipA-like C-terminal" evidence="4">
    <location>
        <begin position="150"/>
        <end position="385"/>
    </location>
</feature>
<accession>A0A0G3BK19</accession>
<proteinExistence type="inferred from homology"/>
<dbReference type="NCBIfam" id="TIGR03071">
    <property type="entry name" value="couple_hipA"/>
    <property type="match status" value="1"/>
</dbReference>
<dbReference type="CDD" id="cd17808">
    <property type="entry name" value="HipA_Ec_like"/>
    <property type="match status" value="1"/>
</dbReference>
<gene>
    <name evidence="6" type="primary">hipA</name>
    <name evidence="6" type="ORF">AAW51_0184</name>
</gene>
<evidence type="ECO:0000259" key="4">
    <source>
        <dbReference type="Pfam" id="PF07804"/>
    </source>
</evidence>
<dbReference type="OrthoDB" id="9805913at2"/>
<dbReference type="Pfam" id="PF13657">
    <property type="entry name" value="Couple_hipA"/>
    <property type="match status" value="1"/>
</dbReference>
<dbReference type="GO" id="GO:0004674">
    <property type="term" value="F:protein serine/threonine kinase activity"/>
    <property type="evidence" value="ECO:0007669"/>
    <property type="project" value="TreeGrafter"/>
</dbReference>
<organism evidence="6 7">
    <name type="scientific">Caldimonas brevitalea</name>
    <dbReference type="NCBI Taxonomy" id="413882"/>
    <lineage>
        <taxon>Bacteria</taxon>
        <taxon>Pseudomonadati</taxon>
        <taxon>Pseudomonadota</taxon>
        <taxon>Betaproteobacteria</taxon>
        <taxon>Burkholderiales</taxon>
        <taxon>Sphaerotilaceae</taxon>
        <taxon>Caldimonas</taxon>
    </lineage>
</organism>
<feature type="domain" description="HipA N-terminal subdomain 1" evidence="5">
    <location>
        <begin position="4"/>
        <end position="103"/>
    </location>
</feature>
<dbReference type="GO" id="GO:0005829">
    <property type="term" value="C:cytosol"/>
    <property type="evidence" value="ECO:0007669"/>
    <property type="project" value="TreeGrafter"/>
</dbReference>
<evidence type="ECO:0000313" key="7">
    <source>
        <dbReference type="Proteomes" id="UP000035352"/>
    </source>
</evidence>
<evidence type="ECO:0000259" key="5">
    <source>
        <dbReference type="Pfam" id="PF13657"/>
    </source>
</evidence>
<dbReference type="Pfam" id="PF07804">
    <property type="entry name" value="HipA_C"/>
    <property type="match status" value="1"/>
</dbReference>
<keyword evidence="3" id="KW-0418">Kinase</keyword>
<dbReference type="InterPro" id="IPR052028">
    <property type="entry name" value="HipA_Ser/Thr_kinase"/>
</dbReference>
<evidence type="ECO:0000256" key="2">
    <source>
        <dbReference type="ARBA" id="ARBA00022679"/>
    </source>
</evidence>
<evidence type="ECO:0000256" key="1">
    <source>
        <dbReference type="ARBA" id="ARBA00010164"/>
    </source>
</evidence>
<name>A0A0G3BK19_9BURK</name>
<evidence type="ECO:0000256" key="3">
    <source>
        <dbReference type="ARBA" id="ARBA00022777"/>
    </source>
</evidence>
<dbReference type="STRING" id="413882.AAW51_0184"/>
<dbReference type="Proteomes" id="UP000035352">
    <property type="component" value="Chromosome"/>
</dbReference>